<feature type="domain" description="Helicase C-terminal" evidence="10">
    <location>
        <begin position="737"/>
        <end position="891"/>
    </location>
</feature>
<dbReference type="EC" id="5.6.2.4" evidence="7"/>
<dbReference type="GO" id="GO:0005737">
    <property type="term" value="C:cytoplasm"/>
    <property type="evidence" value="ECO:0007669"/>
    <property type="project" value="TreeGrafter"/>
</dbReference>
<dbReference type="eggNOG" id="KOG0351">
    <property type="taxonomic scope" value="Eukaryota"/>
</dbReference>
<dbReference type="GO" id="GO:0009378">
    <property type="term" value="F:four-way junction helicase activity"/>
    <property type="evidence" value="ECO:0007669"/>
    <property type="project" value="TreeGrafter"/>
</dbReference>
<dbReference type="InterPro" id="IPR004589">
    <property type="entry name" value="DNA_helicase_ATP-dep_RecQ"/>
</dbReference>
<dbReference type="Pfam" id="PF00270">
    <property type="entry name" value="DEAD"/>
    <property type="match status" value="1"/>
</dbReference>
<keyword evidence="4" id="KW-0347">Helicase</keyword>
<dbReference type="EnsemblProtists" id="PYU1_T014265">
    <property type="protein sequence ID" value="PYU1_T014265"/>
    <property type="gene ID" value="PYU1_G014235"/>
</dbReference>
<dbReference type="SUPFAM" id="SSF52540">
    <property type="entry name" value="P-loop containing nucleoside triphosphate hydrolases"/>
    <property type="match status" value="1"/>
</dbReference>
<dbReference type="GO" id="GO:0000724">
    <property type="term" value="P:double-strand break repair via homologous recombination"/>
    <property type="evidence" value="ECO:0007669"/>
    <property type="project" value="TreeGrafter"/>
</dbReference>
<feature type="domain" description="Helicase ATP-binding" evidence="9">
    <location>
        <begin position="543"/>
        <end position="713"/>
    </location>
</feature>
<dbReference type="NCBIfam" id="TIGR00614">
    <property type="entry name" value="recQ_fam"/>
    <property type="match status" value="1"/>
</dbReference>
<dbReference type="Gene3D" id="3.40.50.300">
    <property type="entry name" value="P-loop containing nucleotide triphosphate hydrolases"/>
    <property type="match status" value="2"/>
</dbReference>
<dbReference type="GO" id="GO:0016787">
    <property type="term" value="F:hydrolase activity"/>
    <property type="evidence" value="ECO:0007669"/>
    <property type="project" value="UniProtKB-KW"/>
</dbReference>
<dbReference type="PROSITE" id="PS51194">
    <property type="entry name" value="HELICASE_CTER"/>
    <property type="match status" value="1"/>
</dbReference>
<keyword evidence="5" id="KW-0067">ATP-binding</keyword>
<feature type="region of interest" description="Disordered" evidence="8">
    <location>
        <begin position="56"/>
        <end position="213"/>
    </location>
</feature>
<dbReference type="InParanoid" id="K3XAL6"/>
<keyword evidence="2" id="KW-0547">Nucleotide-binding</keyword>
<keyword evidence="3" id="KW-0378">Hydrolase</keyword>
<dbReference type="InterPro" id="IPR027417">
    <property type="entry name" value="P-loop_NTPase"/>
</dbReference>
<feature type="compositionally biased region" description="Polar residues" evidence="8">
    <location>
        <begin position="278"/>
        <end position="292"/>
    </location>
</feature>
<dbReference type="InterPro" id="IPR001650">
    <property type="entry name" value="Helicase_C-like"/>
</dbReference>
<feature type="region of interest" description="Disordered" evidence="8">
    <location>
        <begin position="1"/>
        <end position="24"/>
    </location>
</feature>
<evidence type="ECO:0000259" key="10">
    <source>
        <dbReference type="PROSITE" id="PS51194"/>
    </source>
</evidence>
<evidence type="ECO:0000256" key="8">
    <source>
        <dbReference type="SAM" id="MobiDB-lite"/>
    </source>
</evidence>
<evidence type="ECO:0000256" key="6">
    <source>
        <dbReference type="ARBA" id="ARBA00034617"/>
    </source>
</evidence>
<evidence type="ECO:0000256" key="2">
    <source>
        <dbReference type="ARBA" id="ARBA00022741"/>
    </source>
</evidence>
<reference evidence="11" key="3">
    <citation type="submission" date="2015-02" db="UniProtKB">
        <authorList>
            <consortium name="EnsemblProtists"/>
        </authorList>
    </citation>
    <scope>IDENTIFICATION</scope>
    <source>
        <strain evidence="11">DAOM BR144</strain>
    </source>
</reference>
<dbReference type="InterPro" id="IPR011545">
    <property type="entry name" value="DEAD/DEAH_box_helicase_dom"/>
</dbReference>
<dbReference type="CDD" id="cd18018">
    <property type="entry name" value="DEXHc_RecQ4-like"/>
    <property type="match status" value="1"/>
</dbReference>
<dbReference type="HOGENOM" id="CLU_006047_0_0_1"/>
<feature type="compositionally biased region" description="Basic residues" evidence="8">
    <location>
        <begin position="98"/>
        <end position="107"/>
    </location>
</feature>
<dbReference type="OMA" id="HVHEAAQ"/>
<evidence type="ECO:0000256" key="7">
    <source>
        <dbReference type="ARBA" id="ARBA00034808"/>
    </source>
</evidence>
<protein>
    <recommendedName>
        <fullName evidence="7">DNA 3'-5' helicase</fullName>
        <ecNumber evidence="7">5.6.2.4</ecNumber>
    </recommendedName>
</protein>
<dbReference type="Proteomes" id="UP000019132">
    <property type="component" value="Unassembled WGS sequence"/>
</dbReference>
<reference evidence="12" key="2">
    <citation type="submission" date="2010-04" db="EMBL/GenBank/DDBJ databases">
        <authorList>
            <person name="Buell R."/>
            <person name="Hamilton J."/>
            <person name="Hostetler J."/>
        </authorList>
    </citation>
    <scope>NUCLEOTIDE SEQUENCE [LARGE SCALE GENOMIC DNA]</scope>
    <source>
        <strain evidence="12">DAOM:BR144</strain>
    </source>
</reference>
<organism evidence="11 12">
    <name type="scientific">Globisporangium ultimum (strain ATCC 200006 / CBS 805.95 / DAOM BR144)</name>
    <name type="common">Pythium ultimum</name>
    <dbReference type="NCBI Taxonomy" id="431595"/>
    <lineage>
        <taxon>Eukaryota</taxon>
        <taxon>Sar</taxon>
        <taxon>Stramenopiles</taxon>
        <taxon>Oomycota</taxon>
        <taxon>Peronosporomycetes</taxon>
        <taxon>Pythiales</taxon>
        <taxon>Pythiaceae</taxon>
        <taxon>Globisporangium</taxon>
    </lineage>
</organism>
<dbReference type="VEuPathDB" id="FungiDB:PYU1_G014235"/>
<feature type="compositionally biased region" description="Basic and acidic residues" evidence="8">
    <location>
        <begin position="192"/>
        <end position="213"/>
    </location>
</feature>
<dbReference type="SMART" id="SM00490">
    <property type="entry name" value="HELICc"/>
    <property type="match status" value="1"/>
</dbReference>
<dbReference type="PROSITE" id="PS51192">
    <property type="entry name" value="HELICASE_ATP_BIND_1"/>
    <property type="match status" value="1"/>
</dbReference>
<sequence>MWAKRQPKVPAHAAGEAQRPAAPSSLFASRKASIAAPAAPASATVLAAKSPSSLFAPRRAASPAAPGATPSNAASSRGPQHAAAATTDDCSWLMRALDKKKAKKKTKTAGDAPVSSASSSSLEETSKKRSLNSSGGKNSTATATTTQGLQRFGGVDGDSAEQVLKKKKTGNASGHASWEQRQQAWQNPMRKQKQELQKQMVRDAERQALESEKQESFDQVYLEVFGRQQQKAATAAHIAPYASVERITVNATASATVVKGKALETLPTTKKHDPPGRPNTSMSSSTETGAAHTASNWAFEKPTSAIVLDDFDVPIATNADASSAFGNSSIKVNEFARWKDNNASHAVSDNFVKLNMRKRVKGSSGKAKKRPAYLRARHGGMHDEDAADQSNNNAFMDPLANASRDKFKDQFQPIQPMSGFMNDGVDFIEECLEVLARVESQQKGGAETNAEQSMVQQQGDKEVPPPRCHHALHCSKVVVKKKNKNHGRMTHAEHQDATLGVAHPEYVPLDMSLPIQEQEDALVTNLRLVFGHPSFRQGQQWAITRIFEQKNTLLVLPTGAGKSLCYQYPAVFLPGITLVISPLISLMNDQFQNLPPLLKSQAACLASSSNSKAKYAEFVCDLLGGKLKLVFLSPEKAVSNGFQQLLLQIHSRISLVCVDEAHCISEWSHHFRPSYLRLQAIFQYAKCVLAITATASNRVIEDILFQIHGDSDMVLQMPWQRSNLELQVRRVGSNDERIQHLVRFLSTTKLQGGIIMYVHQQRQAEDMAAVLKEQLPGSSWARKIAYYHARMDTDAKEKVRTGFINGRIRVVIATIAFGMGIDKQNVRCVIHFHMPSSVENYLQQIGRAGRDGKTAMGLLYLLPDDVQTFRSLSFTNAFHKDQLQKLITRVILAGEQDQANDDGSNGKDEAYKRHIVAVPQSSDDNLAQKIHVTLAMEWLESYLDMKSATIETFLTLMALKIDDADTLTLELQPSSMSMCVIHVMEKKLRELPVDAPLKRIVAVSTSRQLSHVNIEKETNGYLSMVVIEFHVREAAEYLFSNEPNTFASSGSVHERKLLQAVRKMQQDGLIQRFTLENQAFRIDLGWKRKCTTLEKNEMVVLWTQQLYTKHLELEAMEVKRLTRLYGALHASSLPCQKSTSQAENDPDEQDAQLKKARILEDKLVQYFEQEHVSSEDDMLMKRLLQPLTPQALDAIENDVRNLVRLSVFDNNNGDDEYERSNGYKDKDDQKKQLAKKEREQEMAKTQWTCYNVAKIFHGIVSPCFPSAKWRDHVCWKRYESFAFENLVKIADKVLREHSNYQEEVEPSAAVKN</sequence>
<dbReference type="EMBL" id="GL376600">
    <property type="status" value="NOT_ANNOTATED_CDS"/>
    <property type="molecule type" value="Genomic_DNA"/>
</dbReference>
<evidence type="ECO:0000259" key="9">
    <source>
        <dbReference type="PROSITE" id="PS51192"/>
    </source>
</evidence>
<feature type="compositionally biased region" description="Polar residues" evidence="8">
    <location>
        <begin position="132"/>
        <end position="149"/>
    </location>
</feature>
<evidence type="ECO:0000256" key="1">
    <source>
        <dbReference type="ARBA" id="ARBA00005446"/>
    </source>
</evidence>
<dbReference type="GO" id="GO:0005634">
    <property type="term" value="C:nucleus"/>
    <property type="evidence" value="ECO:0007669"/>
    <property type="project" value="TreeGrafter"/>
</dbReference>
<comment type="similarity">
    <text evidence="1">Belongs to the helicase family. RecQ subfamily.</text>
</comment>
<dbReference type="GO" id="GO:0043138">
    <property type="term" value="F:3'-5' DNA helicase activity"/>
    <property type="evidence" value="ECO:0007669"/>
    <property type="project" value="UniProtKB-EC"/>
</dbReference>
<evidence type="ECO:0000256" key="5">
    <source>
        <dbReference type="ARBA" id="ARBA00022840"/>
    </source>
</evidence>
<evidence type="ECO:0000313" key="11">
    <source>
        <dbReference type="EnsemblProtists" id="PYU1_T014265"/>
    </source>
</evidence>
<dbReference type="PANTHER" id="PTHR13710">
    <property type="entry name" value="DNA HELICASE RECQ FAMILY MEMBER"/>
    <property type="match status" value="1"/>
</dbReference>
<feature type="compositionally biased region" description="Basic and acidic residues" evidence="8">
    <location>
        <begin position="1218"/>
        <end position="1238"/>
    </location>
</feature>
<evidence type="ECO:0000256" key="3">
    <source>
        <dbReference type="ARBA" id="ARBA00022801"/>
    </source>
</evidence>
<dbReference type="PANTHER" id="PTHR13710:SF108">
    <property type="entry name" value="ATP-DEPENDENT DNA HELICASE Q4"/>
    <property type="match status" value="1"/>
</dbReference>
<proteinExistence type="inferred from homology"/>
<evidence type="ECO:0000256" key="4">
    <source>
        <dbReference type="ARBA" id="ARBA00022806"/>
    </source>
</evidence>
<feature type="region of interest" description="Disordered" evidence="8">
    <location>
        <begin position="1213"/>
        <end position="1238"/>
    </location>
</feature>
<accession>K3XAL6</accession>
<reference evidence="12" key="1">
    <citation type="journal article" date="2010" name="Genome Biol.">
        <title>Genome sequence of the necrotrophic plant pathogen Pythium ultimum reveals original pathogenicity mechanisms and effector repertoire.</title>
        <authorList>
            <person name="Levesque C.A."/>
            <person name="Brouwer H."/>
            <person name="Cano L."/>
            <person name="Hamilton J.P."/>
            <person name="Holt C."/>
            <person name="Huitema E."/>
            <person name="Raffaele S."/>
            <person name="Robideau G.P."/>
            <person name="Thines M."/>
            <person name="Win J."/>
            <person name="Zerillo M.M."/>
            <person name="Beakes G.W."/>
            <person name="Boore J.L."/>
            <person name="Busam D."/>
            <person name="Dumas B."/>
            <person name="Ferriera S."/>
            <person name="Fuerstenberg S.I."/>
            <person name="Gachon C.M."/>
            <person name="Gaulin E."/>
            <person name="Govers F."/>
            <person name="Grenville-Briggs L."/>
            <person name="Horner N."/>
            <person name="Hostetler J."/>
            <person name="Jiang R.H."/>
            <person name="Johnson J."/>
            <person name="Krajaejun T."/>
            <person name="Lin H."/>
            <person name="Meijer H.J."/>
            <person name="Moore B."/>
            <person name="Morris P."/>
            <person name="Phuntmart V."/>
            <person name="Puiu D."/>
            <person name="Shetty J."/>
            <person name="Stajich J.E."/>
            <person name="Tripathy S."/>
            <person name="Wawra S."/>
            <person name="van West P."/>
            <person name="Whitty B.R."/>
            <person name="Coutinho P.M."/>
            <person name="Henrissat B."/>
            <person name="Martin F."/>
            <person name="Thomas P.D."/>
            <person name="Tyler B.M."/>
            <person name="De Vries R.P."/>
            <person name="Kamoun S."/>
            <person name="Yandell M."/>
            <person name="Tisserat N."/>
            <person name="Buell C.R."/>
        </authorList>
    </citation>
    <scope>NUCLEOTIDE SEQUENCE</scope>
    <source>
        <strain evidence="12">DAOM:BR144</strain>
    </source>
</reference>
<comment type="catalytic activity">
    <reaction evidence="6">
        <text>Couples ATP hydrolysis with the unwinding of duplex DNA by translocating in the 3'-5' direction.</text>
        <dbReference type="EC" id="5.6.2.4"/>
    </reaction>
</comment>
<evidence type="ECO:0000313" key="12">
    <source>
        <dbReference type="Proteomes" id="UP000019132"/>
    </source>
</evidence>
<name>K3XAL6_GLOUD</name>
<dbReference type="SMART" id="SM00487">
    <property type="entry name" value="DEXDc"/>
    <property type="match status" value="1"/>
</dbReference>
<feature type="compositionally biased region" description="Polar residues" evidence="8">
    <location>
        <begin position="170"/>
        <end position="186"/>
    </location>
</feature>
<dbReference type="GO" id="GO:0005694">
    <property type="term" value="C:chromosome"/>
    <property type="evidence" value="ECO:0007669"/>
    <property type="project" value="TreeGrafter"/>
</dbReference>
<dbReference type="GO" id="GO:0005524">
    <property type="term" value="F:ATP binding"/>
    <property type="evidence" value="ECO:0007669"/>
    <property type="project" value="UniProtKB-KW"/>
</dbReference>
<dbReference type="STRING" id="431595.K3XAL6"/>
<dbReference type="Pfam" id="PF00271">
    <property type="entry name" value="Helicase_C"/>
    <property type="match status" value="1"/>
</dbReference>
<keyword evidence="12" id="KW-1185">Reference proteome</keyword>
<dbReference type="InterPro" id="IPR014001">
    <property type="entry name" value="Helicase_ATP-bd"/>
</dbReference>
<feature type="compositionally biased region" description="Low complexity" evidence="8">
    <location>
        <begin position="56"/>
        <end position="76"/>
    </location>
</feature>
<feature type="region of interest" description="Disordered" evidence="8">
    <location>
        <begin position="265"/>
        <end position="292"/>
    </location>
</feature>
<dbReference type="GO" id="GO:0003676">
    <property type="term" value="F:nucleic acid binding"/>
    <property type="evidence" value="ECO:0007669"/>
    <property type="project" value="InterPro"/>
</dbReference>